<comment type="cofactor">
    <cofactor evidence="1">
        <name>[4Fe-4S] cluster</name>
        <dbReference type="ChEBI" id="CHEBI:49883"/>
    </cofactor>
</comment>
<dbReference type="PROSITE" id="PS00643">
    <property type="entry name" value="COMPLEX1_75K_3"/>
    <property type="match status" value="1"/>
</dbReference>
<comment type="cofactor">
    <cofactor evidence="12">
        <name>[2Fe-2S] cluster</name>
        <dbReference type="ChEBI" id="CHEBI:190135"/>
    </cofactor>
</comment>
<evidence type="ECO:0000313" key="18">
    <source>
        <dbReference type="EMBL" id="MDZ5761385.1"/>
    </source>
</evidence>
<dbReference type="Pfam" id="PF22151">
    <property type="entry name" value="Fer4_NDSU1"/>
    <property type="match status" value="1"/>
</dbReference>
<dbReference type="FunFam" id="3.10.20.740:FF:000001">
    <property type="entry name" value="NADH-quinone oxidoreductase subunit G"/>
    <property type="match status" value="1"/>
</dbReference>
<gene>
    <name evidence="18" type="ORF">Lyticum_00558</name>
</gene>
<dbReference type="Gene3D" id="3.30.70.20">
    <property type="match status" value="1"/>
</dbReference>
<dbReference type="SUPFAM" id="SSF54862">
    <property type="entry name" value="4Fe-4S ferredoxins"/>
    <property type="match status" value="1"/>
</dbReference>
<evidence type="ECO:0000259" key="15">
    <source>
        <dbReference type="PROSITE" id="PS51085"/>
    </source>
</evidence>
<dbReference type="InterPro" id="IPR054351">
    <property type="entry name" value="NADH_UbQ_OxRdtase_ferredoxin"/>
</dbReference>
<feature type="domain" description="4Fe-4S Mo/W bis-MGD-type" evidence="16">
    <location>
        <begin position="217"/>
        <end position="273"/>
    </location>
</feature>
<dbReference type="GO" id="GO:0016020">
    <property type="term" value="C:membrane"/>
    <property type="evidence" value="ECO:0007669"/>
    <property type="project" value="InterPro"/>
</dbReference>
<accession>A0AAE5AHB8</accession>
<dbReference type="GO" id="GO:0046872">
    <property type="term" value="F:metal ion binding"/>
    <property type="evidence" value="ECO:0007669"/>
    <property type="project" value="UniProtKB-KW"/>
</dbReference>
<dbReference type="SUPFAM" id="SSF54292">
    <property type="entry name" value="2Fe-2S ferredoxin-like"/>
    <property type="match status" value="1"/>
</dbReference>
<dbReference type="SMART" id="SM00929">
    <property type="entry name" value="NADH-G_4Fe-4S_3"/>
    <property type="match status" value="1"/>
</dbReference>
<evidence type="ECO:0000259" key="16">
    <source>
        <dbReference type="PROSITE" id="PS51669"/>
    </source>
</evidence>
<dbReference type="PROSITE" id="PS51085">
    <property type="entry name" value="2FE2S_FER_2"/>
    <property type="match status" value="1"/>
</dbReference>
<dbReference type="InterPro" id="IPR006656">
    <property type="entry name" value="Mopterin_OxRdtase"/>
</dbReference>
<keyword evidence="7" id="KW-0408">Iron</keyword>
<evidence type="ECO:0000256" key="13">
    <source>
        <dbReference type="ARBA" id="ARBA00047712"/>
    </source>
</evidence>
<dbReference type="CDD" id="cd00207">
    <property type="entry name" value="fer2"/>
    <property type="match status" value="1"/>
</dbReference>
<keyword evidence="9" id="KW-0520">NAD</keyword>
<dbReference type="EMBL" id="JARGYU010000002">
    <property type="protein sequence ID" value="MDZ5761385.1"/>
    <property type="molecule type" value="Genomic_DNA"/>
</dbReference>
<dbReference type="FunFam" id="3.30.70.20:FF:000002">
    <property type="entry name" value="NADH-ubiquinone oxidoreductase 75 kDa subunit"/>
    <property type="match status" value="1"/>
</dbReference>
<evidence type="ECO:0000256" key="7">
    <source>
        <dbReference type="ARBA" id="ARBA00023004"/>
    </source>
</evidence>
<evidence type="ECO:0000256" key="10">
    <source>
        <dbReference type="ARBA" id="ARBA00031577"/>
    </source>
</evidence>
<evidence type="ECO:0000256" key="3">
    <source>
        <dbReference type="ARBA" id="ARBA00019902"/>
    </source>
</evidence>
<keyword evidence="5" id="KW-0479">Metal-binding</keyword>
<keyword evidence="4" id="KW-0004">4Fe-4S</keyword>
<dbReference type="InterPro" id="IPR006963">
    <property type="entry name" value="Mopterin_OxRdtase_4Fe-4S_dom"/>
</dbReference>
<dbReference type="Pfam" id="PF10588">
    <property type="entry name" value="NADH-G_4Fe-4S_3"/>
    <property type="match status" value="1"/>
</dbReference>
<comment type="similarity">
    <text evidence="2 14">Belongs to the complex I 75 kDa subunit family.</text>
</comment>
<feature type="domain" description="4Fe-4S His(Cys)3-ligated-type" evidence="17">
    <location>
        <begin position="80"/>
        <end position="119"/>
    </location>
</feature>
<dbReference type="RefSeq" id="WP_322498813.1">
    <property type="nucleotide sequence ID" value="NZ_JARGYU010000002.1"/>
</dbReference>
<dbReference type="GO" id="GO:0051539">
    <property type="term" value="F:4 iron, 4 sulfur cluster binding"/>
    <property type="evidence" value="ECO:0007669"/>
    <property type="project" value="UniProtKB-KW"/>
</dbReference>
<keyword evidence="8" id="KW-0411">Iron-sulfur</keyword>
<dbReference type="InterPro" id="IPR036010">
    <property type="entry name" value="2Fe-2S_ferredoxin-like_sf"/>
</dbReference>
<sequence>MSKIIININGNNYEFDNDLTIIQACDQIGIEIPRFCYHKNLKIAGNCRMCLVEVDGISKPVPSCLHKISNNTKISTNSDLVKKAREGVMEFLLINHPLDCPICDQAGECDLQNQAFLYGKGKSYYKDKRRIVNDKNMGPFISTHMTRCIHCLRCVRFMDDIAGSPEIGVFYRGEQVEISTILKKSVHSELSGNIIDLCPVGALNDAPSAYTYRPWELKKIKTIDICDSLGSAIYIYSKNNKIVKIKPSEDNDCNQGWISNKSRFSYDALSYQRITKPMIRNSDNHLVPCSWEDALNLIVNLINNCKIKSEKFSQNVLQKHINIAAISGDYTDLETIYSFKTLLDNLNCNFNYECRQRGELINPQNNSNYFFSNGINSIDEADYFLIIGGNMRYDAPLLNSRIFQNFQENKINISYFGENINSTYNMNYLGDDINVLRKIADGNHKECDIIRKSKKPIIILSTSAMQSINYNTIYIIVELIAYRFGLSNNEWNSINILPNTLGLINGLFLGFYQCSKNINIDNNQINDDKVSPIKTLLKKLCSNNNIIIKNHERFIKNKEDKDIDKDIFNESTLEGNSTILFLLGSDEIDLLSIPSNVKVIYIGHHCDNSANRADIILPSPAYTERNSFYLNLEGKLRKTSLAINPPEESKEEWEIALMIAKKLAIDIKWNNRKELIFYLINDNILIKPQMYKYYINLIDKNNFSDDNTDITDIKQDILIKKTKDHLDKYFYNDTIDKKDENCEDKEKKYPSMMPKSSDIRSFYCGDILGRNSKNMIIAYEYHKDLNK</sequence>
<dbReference type="InterPro" id="IPR000283">
    <property type="entry name" value="NADH_UbQ_OxRdtase_75kDa_su_CS"/>
</dbReference>
<dbReference type="Proteomes" id="UP001289135">
    <property type="component" value="Unassembled WGS sequence"/>
</dbReference>
<dbReference type="InterPro" id="IPR010228">
    <property type="entry name" value="NADH_UbQ_OxRdtase_Gsu"/>
</dbReference>
<dbReference type="PROSITE" id="PS51839">
    <property type="entry name" value="4FE4S_HC3"/>
    <property type="match status" value="1"/>
</dbReference>
<comment type="caution">
    <text evidence="18">The sequence shown here is derived from an EMBL/GenBank/DDBJ whole genome shotgun (WGS) entry which is preliminary data.</text>
</comment>
<dbReference type="GO" id="GO:0008137">
    <property type="term" value="F:NADH dehydrogenase (ubiquinone) activity"/>
    <property type="evidence" value="ECO:0007669"/>
    <property type="project" value="InterPro"/>
</dbReference>
<dbReference type="PANTHER" id="PTHR43105">
    <property type="entry name" value="RESPIRATORY NITRATE REDUCTASE"/>
    <property type="match status" value="1"/>
</dbReference>
<protein>
    <recommendedName>
        <fullName evidence="3">NADH-quinone oxidoreductase subunit G</fullName>
    </recommendedName>
    <alternativeName>
        <fullName evidence="10">NADH dehydrogenase I subunit G</fullName>
    </alternativeName>
    <alternativeName>
        <fullName evidence="11">NDH-1 subunit G</fullName>
    </alternativeName>
</protein>
<dbReference type="PROSITE" id="PS00641">
    <property type="entry name" value="COMPLEX1_75K_1"/>
    <property type="match status" value="1"/>
</dbReference>
<organism evidence="18 19">
    <name type="scientific">Lyticum sinuosum</name>
    <dbReference type="NCBI Taxonomy" id="1332059"/>
    <lineage>
        <taxon>Bacteria</taxon>
        <taxon>Pseudomonadati</taxon>
        <taxon>Pseudomonadota</taxon>
        <taxon>Alphaproteobacteria</taxon>
        <taxon>Rickettsiales</taxon>
        <taxon>Lyticum</taxon>
    </lineage>
</organism>
<evidence type="ECO:0000256" key="8">
    <source>
        <dbReference type="ARBA" id="ARBA00023014"/>
    </source>
</evidence>
<proteinExistence type="inferred from homology"/>
<dbReference type="AlphaFoldDB" id="A0AAE5AHB8"/>
<evidence type="ECO:0000313" key="19">
    <source>
        <dbReference type="Proteomes" id="UP001289135"/>
    </source>
</evidence>
<dbReference type="Gene3D" id="3.30.200.210">
    <property type="match status" value="1"/>
</dbReference>
<comment type="catalytic activity">
    <reaction evidence="13">
        <text>a quinone + NADH + 5 H(+)(in) = a quinol + NAD(+) + 4 H(+)(out)</text>
        <dbReference type="Rhea" id="RHEA:57888"/>
        <dbReference type="ChEBI" id="CHEBI:15378"/>
        <dbReference type="ChEBI" id="CHEBI:24646"/>
        <dbReference type="ChEBI" id="CHEBI:57540"/>
        <dbReference type="ChEBI" id="CHEBI:57945"/>
        <dbReference type="ChEBI" id="CHEBI:132124"/>
    </reaction>
</comment>
<dbReference type="Pfam" id="PF00384">
    <property type="entry name" value="Molybdopterin"/>
    <property type="match status" value="1"/>
</dbReference>
<dbReference type="SUPFAM" id="SSF53706">
    <property type="entry name" value="Formate dehydrogenase/DMSO reductase, domains 1-3"/>
    <property type="match status" value="1"/>
</dbReference>
<dbReference type="Gene3D" id="3.10.20.740">
    <property type="match status" value="1"/>
</dbReference>
<dbReference type="InterPro" id="IPR050123">
    <property type="entry name" value="Prok_molybdopt-oxidoreductase"/>
</dbReference>
<reference evidence="18" key="1">
    <citation type="submission" date="2023-02" db="EMBL/GenBank/DDBJ databases">
        <title>Host association and intracellularity evolved multiple times independently in the Rickettsiales.</title>
        <authorList>
            <person name="Castelli M."/>
            <person name="Nardi T."/>
            <person name="Gammuto L."/>
            <person name="Bellinzona G."/>
            <person name="Sabaneyeva E."/>
            <person name="Potekhin A."/>
            <person name="Serra V."/>
            <person name="Petroni G."/>
            <person name="Sassera D."/>
        </authorList>
    </citation>
    <scope>NUCLEOTIDE SEQUENCE</scope>
    <source>
        <strain evidence="18">USBL-36I1</strain>
    </source>
</reference>
<evidence type="ECO:0000256" key="6">
    <source>
        <dbReference type="ARBA" id="ARBA00022967"/>
    </source>
</evidence>
<dbReference type="GO" id="GO:0042773">
    <property type="term" value="P:ATP synthesis coupled electron transport"/>
    <property type="evidence" value="ECO:0007669"/>
    <property type="project" value="InterPro"/>
</dbReference>
<keyword evidence="19" id="KW-1185">Reference proteome</keyword>
<dbReference type="PROSITE" id="PS51669">
    <property type="entry name" value="4FE4S_MOW_BIS_MGD"/>
    <property type="match status" value="1"/>
</dbReference>
<dbReference type="GO" id="GO:0016651">
    <property type="term" value="F:oxidoreductase activity, acting on NAD(P)H"/>
    <property type="evidence" value="ECO:0007669"/>
    <property type="project" value="InterPro"/>
</dbReference>
<dbReference type="Pfam" id="PF13510">
    <property type="entry name" value="Fer2_4"/>
    <property type="match status" value="1"/>
</dbReference>
<dbReference type="PANTHER" id="PTHR43105:SF13">
    <property type="entry name" value="NADH-UBIQUINONE OXIDOREDUCTASE 75 KDA SUBUNIT, MITOCHONDRIAL"/>
    <property type="match status" value="1"/>
</dbReference>
<evidence type="ECO:0000256" key="9">
    <source>
        <dbReference type="ARBA" id="ARBA00023027"/>
    </source>
</evidence>
<evidence type="ECO:0000259" key="17">
    <source>
        <dbReference type="PROSITE" id="PS51839"/>
    </source>
</evidence>
<dbReference type="Pfam" id="PF22117">
    <property type="entry name" value="Fer4_Nqo3"/>
    <property type="match status" value="1"/>
</dbReference>
<dbReference type="Gene3D" id="3.40.50.740">
    <property type="match status" value="1"/>
</dbReference>
<evidence type="ECO:0000256" key="2">
    <source>
        <dbReference type="ARBA" id="ARBA00005404"/>
    </source>
</evidence>
<dbReference type="InterPro" id="IPR019574">
    <property type="entry name" value="NADH_UbQ_OxRdtase_Gsu_4Fe4S-bd"/>
</dbReference>
<evidence type="ECO:0000256" key="14">
    <source>
        <dbReference type="RuleBase" id="RU004523"/>
    </source>
</evidence>
<evidence type="ECO:0000256" key="5">
    <source>
        <dbReference type="ARBA" id="ARBA00022723"/>
    </source>
</evidence>
<feature type="domain" description="2Fe-2S ferredoxin-type" evidence="15">
    <location>
        <begin position="2"/>
        <end position="80"/>
    </location>
</feature>
<evidence type="ECO:0000256" key="12">
    <source>
        <dbReference type="ARBA" id="ARBA00034078"/>
    </source>
</evidence>
<evidence type="ECO:0000256" key="4">
    <source>
        <dbReference type="ARBA" id="ARBA00022485"/>
    </source>
</evidence>
<evidence type="ECO:0000256" key="1">
    <source>
        <dbReference type="ARBA" id="ARBA00001966"/>
    </source>
</evidence>
<evidence type="ECO:0000256" key="11">
    <source>
        <dbReference type="ARBA" id="ARBA00032783"/>
    </source>
</evidence>
<name>A0AAE5AHB8_9RICK</name>
<dbReference type="NCBIfam" id="TIGR01973">
    <property type="entry name" value="NuoG"/>
    <property type="match status" value="1"/>
</dbReference>
<dbReference type="InterPro" id="IPR001041">
    <property type="entry name" value="2Fe-2S_ferredoxin-type"/>
</dbReference>
<keyword evidence="6" id="KW-1278">Translocase</keyword>